<sequence length="611" mass="68261">MSFRLNQSVVTSTAVNLRAAPGYLGATAPPVLTVMPKGATCTVTGAATLADGLTWWPVRVTFADGRTLEGWAAERVGDVQLLSAVESAPTQPITPKPVAPSPPLRPSRRNRLGFYLHSTENRDGLWDAISRVQPPVILIHEDAANDILLREIREWRAPDAFVIGRFYVTNDAQRAMLESGDPEGEGRRFAERILTYDFGKFTRRHRSGRLYIDAWMSLNECLPGPASDSYRQHPAHYHRLYDAYDRFQVAFRNRLLQEGIEAVAFNFAAGNFTAASHYLHFFPRTLASYLYLGFHEYGWPSLIPGQGTYTGAGLYRSVLEAARRSDGSRHRIVITEAGLTRAYGHPHNPDEGWLNLQEPLDENRYWESLAWYNALLDQDDVMGACLYQVGHRGDWATFRHLGVDNQGRRLRVIDRIVALREALAQQASQPASAPASSPTTAQRVTLSGRVRRNGKALSGAHVRLLGDLTQLGSVRGAVLDAEEPDALPFLWDRTVAGYRGTLRRAWRDLVEGRVAAMDYAAFRRQFIAYNPSITQSGGRLLADQEYLLPRTVGIERYAVRCTTTTRGHFRFPNIPPSTYTLQVEIAGRLSSSTTISVDRTSHINLTVDDQQ</sequence>
<dbReference type="AlphaFoldDB" id="A0A7C1FRZ3"/>
<dbReference type="Gene3D" id="2.30.30.40">
    <property type="entry name" value="SH3 Domains"/>
    <property type="match status" value="1"/>
</dbReference>
<dbReference type="EMBL" id="DSMG01000195">
    <property type="protein sequence ID" value="HDX33558.1"/>
    <property type="molecule type" value="Genomic_DNA"/>
</dbReference>
<accession>A0A7C1FRZ3</accession>
<proteinExistence type="predicted"/>
<dbReference type="InterPro" id="IPR017853">
    <property type="entry name" value="GH"/>
</dbReference>
<dbReference type="SUPFAM" id="SSF49452">
    <property type="entry name" value="Starch-binding domain-like"/>
    <property type="match status" value="1"/>
</dbReference>
<name>A0A7C1FRZ3_9CHLR</name>
<dbReference type="InterPro" id="IPR013784">
    <property type="entry name" value="Carb-bd-like_fold"/>
</dbReference>
<evidence type="ECO:0008006" key="2">
    <source>
        <dbReference type="Google" id="ProtNLM"/>
    </source>
</evidence>
<organism evidence="1">
    <name type="scientific">Caldilinea aerophila</name>
    <dbReference type="NCBI Taxonomy" id="133453"/>
    <lineage>
        <taxon>Bacteria</taxon>
        <taxon>Bacillati</taxon>
        <taxon>Chloroflexota</taxon>
        <taxon>Caldilineae</taxon>
        <taxon>Caldilineales</taxon>
        <taxon>Caldilineaceae</taxon>
        <taxon>Caldilinea</taxon>
    </lineage>
</organism>
<evidence type="ECO:0000313" key="1">
    <source>
        <dbReference type="EMBL" id="HDX33558.1"/>
    </source>
</evidence>
<comment type="caution">
    <text evidence="1">The sequence shown here is derived from an EMBL/GenBank/DDBJ whole genome shotgun (WGS) entry which is preliminary data.</text>
</comment>
<reference evidence="1" key="1">
    <citation type="journal article" date="2020" name="mSystems">
        <title>Genome- and Community-Level Interaction Insights into Carbon Utilization and Element Cycling Functions of Hydrothermarchaeota in Hydrothermal Sediment.</title>
        <authorList>
            <person name="Zhou Z."/>
            <person name="Liu Y."/>
            <person name="Xu W."/>
            <person name="Pan J."/>
            <person name="Luo Z.H."/>
            <person name="Li M."/>
        </authorList>
    </citation>
    <scope>NUCLEOTIDE SEQUENCE [LARGE SCALE GENOMIC DNA]</scope>
    <source>
        <strain evidence="1">SpSt-289</strain>
    </source>
</reference>
<dbReference type="GO" id="GO:0030246">
    <property type="term" value="F:carbohydrate binding"/>
    <property type="evidence" value="ECO:0007669"/>
    <property type="project" value="InterPro"/>
</dbReference>
<gene>
    <name evidence="1" type="ORF">ENQ20_19045</name>
</gene>
<dbReference type="SUPFAM" id="SSF51445">
    <property type="entry name" value="(Trans)glycosidases"/>
    <property type="match status" value="1"/>
</dbReference>
<protein>
    <recommendedName>
        <fullName evidence="2">SH3b domain-containing protein</fullName>
    </recommendedName>
</protein>